<dbReference type="InterPro" id="IPR001810">
    <property type="entry name" value="F-box_dom"/>
</dbReference>
<reference evidence="3" key="1">
    <citation type="submission" date="2023-07" db="EMBL/GenBank/DDBJ databases">
        <title>A chromosome-level genome assembly of Lolium multiflorum.</title>
        <authorList>
            <person name="Chen Y."/>
            <person name="Copetti D."/>
            <person name="Kolliker R."/>
            <person name="Studer B."/>
        </authorList>
    </citation>
    <scope>NUCLEOTIDE SEQUENCE</scope>
    <source>
        <strain evidence="3">02402/16</strain>
        <tissue evidence="3">Leaf</tissue>
    </source>
</reference>
<dbReference type="InterPro" id="IPR036047">
    <property type="entry name" value="F-box-like_dom_sf"/>
</dbReference>
<keyword evidence="4" id="KW-1185">Reference proteome</keyword>
<evidence type="ECO:0000256" key="1">
    <source>
        <dbReference type="SAM" id="MobiDB-lite"/>
    </source>
</evidence>
<organism evidence="3 4">
    <name type="scientific">Lolium multiflorum</name>
    <name type="common">Italian ryegrass</name>
    <name type="synonym">Lolium perenne subsp. multiflorum</name>
    <dbReference type="NCBI Taxonomy" id="4521"/>
    <lineage>
        <taxon>Eukaryota</taxon>
        <taxon>Viridiplantae</taxon>
        <taxon>Streptophyta</taxon>
        <taxon>Embryophyta</taxon>
        <taxon>Tracheophyta</taxon>
        <taxon>Spermatophyta</taxon>
        <taxon>Magnoliopsida</taxon>
        <taxon>Liliopsida</taxon>
        <taxon>Poales</taxon>
        <taxon>Poaceae</taxon>
        <taxon>BOP clade</taxon>
        <taxon>Pooideae</taxon>
        <taxon>Poodae</taxon>
        <taxon>Poeae</taxon>
        <taxon>Poeae Chloroplast Group 2 (Poeae type)</taxon>
        <taxon>Loliodinae</taxon>
        <taxon>Loliinae</taxon>
        <taxon>Lolium</taxon>
    </lineage>
</organism>
<dbReference type="Gene3D" id="1.20.1280.50">
    <property type="match status" value="1"/>
</dbReference>
<sequence>METLMANNLARPPGGILDDAPRGEGVATVPVSCRSNARLICHCKPPRSDEETPPGAQPTHLDPSSGDGRRLQTCSRPWRAEAAAARDPFGDLPEELLPTILSKLDDVKQAARTSLLSRRWRHAWKHCPKLTLDIVAMCGDGRAFVYSELYVQSFINAVDEILRQRRGGAVEELELRFDESHLPQVSSRLDVWIRFAVSSRATSVRLLVWETLSGHGRYGLPLQLLDAGEGVSILRHIHLSSVSLKVPPRTQSIGFPNLKSLGLRSAFVSSSDLQHMLIVRLLAG</sequence>
<feature type="domain" description="F-box" evidence="2">
    <location>
        <begin position="92"/>
        <end position="133"/>
    </location>
</feature>
<gene>
    <name evidence="3" type="ORF">QYE76_056248</name>
</gene>
<dbReference type="Proteomes" id="UP001231189">
    <property type="component" value="Unassembled WGS sequence"/>
</dbReference>
<dbReference type="AlphaFoldDB" id="A0AAD8T1U0"/>
<feature type="region of interest" description="Disordered" evidence="1">
    <location>
        <begin position="1"/>
        <end position="26"/>
    </location>
</feature>
<dbReference type="Pfam" id="PF00646">
    <property type="entry name" value="F-box"/>
    <property type="match status" value="1"/>
</dbReference>
<dbReference type="InterPro" id="IPR053772">
    <property type="entry name" value="At1g61320/At1g61330-like"/>
</dbReference>
<accession>A0AAD8T1U0</accession>
<evidence type="ECO:0000259" key="2">
    <source>
        <dbReference type="SMART" id="SM00256"/>
    </source>
</evidence>
<dbReference type="PANTHER" id="PTHR34145">
    <property type="entry name" value="OS02G0105600 PROTEIN"/>
    <property type="match status" value="1"/>
</dbReference>
<dbReference type="EMBL" id="JAUUTY010000003">
    <property type="protein sequence ID" value="KAK1668089.1"/>
    <property type="molecule type" value="Genomic_DNA"/>
</dbReference>
<dbReference type="PANTHER" id="PTHR34145:SF57">
    <property type="entry name" value="F-BOX DOMAIN-CONTAINING PROTEIN"/>
    <property type="match status" value="1"/>
</dbReference>
<dbReference type="SUPFAM" id="SSF81383">
    <property type="entry name" value="F-box domain"/>
    <property type="match status" value="1"/>
</dbReference>
<dbReference type="SMART" id="SM00256">
    <property type="entry name" value="FBOX"/>
    <property type="match status" value="1"/>
</dbReference>
<name>A0AAD8T1U0_LOLMU</name>
<comment type="caution">
    <text evidence="3">The sequence shown here is derived from an EMBL/GenBank/DDBJ whole genome shotgun (WGS) entry which is preliminary data.</text>
</comment>
<protein>
    <recommendedName>
        <fullName evidence="2">F-box domain-containing protein</fullName>
    </recommendedName>
</protein>
<feature type="region of interest" description="Disordered" evidence="1">
    <location>
        <begin position="44"/>
        <end position="73"/>
    </location>
</feature>
<evidence type="ECO:0000313" key="3">
    <source>
        <dbReference type="EMBL" id="KAK1668089.1"/>
    </source>
</evidence>
<proteinExistence type="predicted"/>
<evidence type="ECO:0000313" key="4">
    <source>
        <dbReference type="Proteomes" id="UP001231189"/>
    </source>
</evidence>